<reference evidence="1 2" key="1">
    <citation type="submission" date="2017-12" db="EMBL/GenBank/DDBJ databases">
        <title>Chromulinavorax destructans is a abundant pathogen of dominant heterotrophic picoflagllates.</title>
        <authorList>
            <person name="Deeg C.M."/>
            <person name="Zimmer M."/>
            <person name="Suttle C.A."/>
        </authorList>
    </citation>
    <scope>NUCLEOTIDE SEQUENCE [LARGE SCALE GENOMIC DNA]</scope>
    <source>
        <strain evidence="1 2">SeV1</strain>
    </source>
</reference>
<dbReference type="AlphaFoldDB" id="A0A345ZBP1"/>
<dbReference type="KEGG" id="cdes:C0J27_03050"/>
<name>A0A345ZBP1_9BACT</name>
<gene>
    <name evidence="1" type="ORF">C0J27_03050</name>
</gene>
<evidence type="ECO:0000313" key="1">
    <source>
        <dbReference type="EMBL" id="AXK60708.1"/>
    </source>
</evidence>
<dbReference type="Proteomes" id="UP000254834">
    <property type="component" value="Chromosome"/>
</dbReference>
<evidence type="ECO:0000313" key="2">
    <source>
        <dbReference type="Proteomes" id="UP000254834"/>
    </source>
</evidence>
<protein>
    <submittedName>
        <fullName evidence="1">Uncharacterized protein</fullName>
    </submittedName>
</protein>
<keyword evidence="2" id="KW-1185">Reference proteome</keyword>
<proteinExistence type="predicted"/>
<dbReference type="RefSeq" id="WP_115585723.1">
    <property type="nucleotide sequence ID" value="NZ_CP025544.1"/>
</dbReference>
<organism evidence="1 2">
    <name type="scientific">Candidatus Chromulinivorax destructor</name>
    <dbReference type="NCBI Taxonomy" id="2066483"/>
    <lineage>
        <taxon>Bacteria</taxon>
        <taxon>Candidatus Babelota</taxon>
        <taxon>Candidatus Babeliae</taxon>
        <taxon>Candidatus Babeliales</taxon>
        <taxon>Candidatus Chromulinivoraceae</taxon>
        <taxon>Candidatus Chromulinivorax</taxon>
    </lineage>
</organism>
<dbReference type="EMBL" id="CP025544">
    <property type="protein sequence ID" value="AXK60708.1"/>
    <property type="molecule type" value="Genomic_DNA"/>
</dbReference>
<dbReference type="OrthoDB" id="9803968at2"/>
<accession>A0A345ZBP1</accession>
<sequence>MKSFSSVFYVFLFFFSFHSIQAMNFNTNLLPKNIGKLPQMLDEKNIIDEKIVSPALIFICGEAIALKDKKLKDVYTEIQHLDESDDTDSFFEYSKFIDLVAPAHTTPDNYVQAINHAILLSATTAWAPDVYVGKTPQQIIDYMKLAQSAMYKDDKMFSLNLDVARIMPQMIQDQVRSLRAVDIKPVADNASKKIVIIAPSQQAHEWTFVFKDTYENGALATASPLSTQGTLIGQQAKTILDTAIAHQKSYVEYLEVLVASVKQADIKTSDSQVVMPLEIVVNKESVSIVGKNSKQLYDLVMTEQGDTTSLIKNLERNLQPEQVKQYFMTLCAENDYCITQKNKIQEAIALFNGSFDAKKAMKKPESFGDAWLVKANEYKGTSVDIVIDPLSAQWANLVVELQNCLQPKVVSTGVYRLVPLTNKYPHVTQTLYRQEQVILAAKAVYDKAISIIESMKFKMDGTKKIMLNLYPAPMSAFQAAFNAVYFFDEKEGYKVVINKELKDLQDPENVEIMRAALLQLFAGIDFGVIKKDLSAIHEQVQEDGKNIPASIIKAMKDYIAQEKIQVTATSMLKVFNATKNSFVDGWRAVGPAGIQSPSGGMIGMDDVVKLMKLEDIAQQSTQGAVNESEYVKLHKHIKGTQAEDDDSILFIALRGGKTYKEYLEMLANGNTVTPEVGITKDLYNQLLQQVVAQISGKALTNMKKNGIKLGIINTAAYKDLNFDQDYTNKLFESLFVGDSFEKFTGQEQEEPVKKKLKIDDTFIFNDFKKSIVASNILLIKAIYNQD</sequence>